<gene>
    <name evidence="1" type="ORF">ASEP1449_LOCUS1712</name>
</gene>
<organism evidence="1">
    <name type="scientific">Attheya septentrionalis</name>
    <dbReference type="NCBI Taxonomy" id="420275"/>
    <lineage>
        <taxon>Eukaryota</taxon>
        <taxon>Sar</taxon>
        <taxon>Stramenopiles</taxon>
        <taxon>Ochrophyta</taxon>
        <taxon>Bacillariophyta</taxon>
        <taxon>Coscinodiscophyceae</taxon>
        <taxon>Chaetocerotophycidae</taxon>
        <taxon>Chaetocerotales</taxon>
        <taxon>Attheyaceae</taxon>
        <taxon>Attheya</taxon>
    </lineage>
</organism>
<name>A0A7S2U8E1_9STRA</name>
<sequence>MSFNYHELTMNEPRDSPGRRKQYLVICTIGVAVFGNSLINSGFFNEVKISEGVFPGGEFVYKSDFRDYAASASMIRSVAEEGSIKTEQYDDLLYTFYLDDTSVIPSGKQRFSGGMLLDKQQTKEFKPTLMALNEQRPGYEEGASATALYQNLLHYESCSVPSVDAAVANFPFTNGFVSALIHDFKVFPAMLKYAREHGEEGNHPVIATTCSIKQGMCTHYVPLVKGSKFLLGKPTTKDYLDSLPKIDGGIDWADVYKGLKKVIPFLK</sequence>
<accession>A0A7S2U8E1</accession>
<dbReference type="AlphaFoldDB" id="A0A7S2U8E1"/>
<proteinExistence type="predicted"/>
<dbReference type="EMBL" id="HBHQ01002650">
    <property type="protein sequence ID" value="CAD9809889.1"/>
    <property type="molecule type" value="Transcribed_RNA"/>
</dbReference>
<protein>
    <submittedName>
        <fullName evidence="1">Uncharacterized protein</fullName>
    </submittedName>
</protein>
<reference evidence="1" key="1">
    <citation type="submission" date="2021-01" db="EMBL/GenBank/DDBJ databases">
        <authorList>
            <person name="Corre E."/>
            <person name="Pelletier E."/>
            <person name="Niang G."/>
            <person name="Scheremetjew M."/>
            <person name="Finn R."/>
            <person name="Kale V."/>
            <person name="Holt S."/>
            <person name="Cochrane G."/>
            <person name="Meng A."/>
            <person name="Brown T."/>
            <person name="Cohen L."/>
        </authorList>
    </citation>
    <scope>NUCLEOTIDE SEQUENCE</scope>
    <source>
        <strain evidence="1">CCMP2084</strain>
    </source>
</reference>
<evidence type="ECO:0000313" key="1">
    <source>
        <dbReference type="EMBL" id="CAD9809889.1"/>
    </source>
</evidence>